<feature type="region of interest" description="Disordered" evidence="1">
    <location>
        <begin position="1"/>
        <end position="26"/>
    </location>
</feature>
<name>A0A267GNB7_9PLAT</name>
<evidence type="ECO:0000313" key="3">
    <source>
        <dbReference type="Proteomes" id="UP000215902"/>
    </source>
</evidence>
<feature type="compositionally biased region" description="Polar residues" evidence="1">
    <location>
        <begin position="1"/>
        <end position="16"/>
    </location>
</feature>
<comment type="caution">
    <text evidence="2">The sequence shown here is derived from an EMBL/GenBank/DDBJ whole genome shotgun (WGS) entry which is preliminary data.</text>
</comment>
<dbReference type="AlphaFoldDB" id="A0A267GNB7"/>
<feature type="region of interest" description="Disordered" evidence="1">
    <location>
        <begin position="129"/>
        <end position="157"/>
    </location>
</feature>
<organism evidence="2 3">
    <name type="scientific">Macrostomum lignano</name>
    <dbReference type="NCBI Taxonomy" id="282301"/>
    <lineage>
        <taxon>Eukaryota</taxon>
        <taxon>Metazoa</taxon>
        <taxon>Spiralia</taxon>
        <taxon>Lophotrochozoa</taxon>
        <taxon>Platyhelminthes</taxon>
        <taxon>Rhabditophora</taxon>
        <taxon>Macrostomorpha</taxon>
        <taxon>Macrostomida</taxon>
        <taxon>Macrostomidae</taxon>
        <taxon>Macrostomum</taxon>
    </lineage>
</organism>
<evidence type="ECO:0000313" key="2">
    <source>
        <dbReference type="EMBL" id="PAA87515.1"/>
    </source>
</evidence>
<evidence type="ECO:0000256" key="1">
    <source>
        <dbReference type="SAM" id="MobiDB-lite"/>
    </source>
</evidence>
<reference evidence="2 3" key="1">
    <citation type="submission" date="2017-06" db="EMBL/GenBank/DDBJ databases">
        <title>A platform for efficient transgenesis in Macrostomum lignano, a flatworm model organism for stem cell research.</title>
        <authorList>
            <person name="Berezikov E."/>
        </authorList>
    </citation>
    <scope>NUCLEOTIDE SEQUENCE [LARGE SCALE GENOMIC DNA]</scope>
    <source>
        <strain evidence="2">DV1</strain>
        <tissue evidence="2">Whole organism</tissue>
    </source>
</reference>
<proteinExistence type="predicted"/>
<feature type="non-terminal residue" evidence="2">
    <location>
        <position position="1"/>
    </location>
</feature>
<gene>
    <name evidence="2" type="ORF">BOX15_Mlig021734g1</name>
</gene>
<dbReference type="EMBL" id="NIVC01000227">
    <property type="protein sequence ID" value="PAA87515.1"/>
    <property type="molecule type" value="Genomic_DNA"/>
</dbReference>
<protein>
    <submittedName>
        <fullName evidence="2">Uncharacterized protein</fullName>
    </submittedName>
</protein>
<sequence>TQELSTLRAAAQSQEALQDAERNELRRARDSLQDQLAAAKLEAAEYRKAYESAKEAATKGHASAQDATDQAAVIMAYCSKLQTGCQTAVTTLQAALQRDDTCTAPVSWDMAGVVHVDFSTVPALTNRNASSATTATSCRTTTHDTPPARSEVQAAEPVPVVEQRVSISRAYPGVTVAHLAYRRMMAAVDGYKCAKRAEGPNVERMADAALRETYRAVFTPRELRRRSYTGKTAKGLGKPAVDERKKKAICSFLSNHGVVIRPPMYALAYKRVAESNLRSRKKVSQYAVGAPLNVYSYTT</sequence>
<accession>A0A267GNB7</accession>
<keyword evidence="3" id="KW-1185">Reference proteome</keyword>
<dbReference type="Proteomes" id="UP000215902">
    <property type="component" value="Unassembled WGS sequence"/>
</dbReference>
<feature type="compositionally biased region" description="Low complexity" evidence="1">
    <location>
        <begin position="129"/>
        <end position="140"/>
    </location>
</feature>